<protein>
    <submittedName>
        <fullName evidence="4">Valine--tRNA ligase, chloroplastic/mitochondrial 2</fullName>
    </submittedName>
</protein>
<keyword evidence="2" id="KW-0067">ATP-binding</keyword>
<comment type="caution">
    <text evidence="4">The sequence shown here is derived from an EMBL/GenBank/DDBJ whole genome shotgun (WGS) entry which is preliminary data.</text>
</comment>
<organism evidence="4 5">
    <name type="scientific">Vitis vinifera</name>
    <name type="common">Grape</name>
    <dbReference type="NCBI Taxonomy" id="29760"/>
    <lineage>
        <taxon>Eukaryota</taxon>
        <taxon>Viridiplantae</taxon>
        <taxon>Streptophyta</taxon>
        <taxon>Embryophyta</taxon>
        <taxon>Tracheophyta</taxon>
        <taxon>Spermatophyta</taxon>
        <taxon>Magnoliopsida</taxon>
        <taxon>eudicotyledons</taxon>
        <taxon>Gunneridae</taxon>
        <taxon>Pentapetalae</taxon>
        <taxon>rosids</taxon>
        <taxon>Vitales</taxon>
        <taxon>Vitaceae</taxon>
        <taxon>Viteae</taxon>
        <taxon>Vitis</taxon>
    </lineage>
</organism>
<keyword evidence="3" id="KW-0175">Coiled coil</keyword>
<sequence>MDKENKCEVPIKRRDANQSVHLVAGEGLEAYLPLSDMIDVSAEVERLSKRLSKMQEEFDRLAARLSSPKSVSSGNLDFCMVCGNKVNTKDMLQFVEKAPEEIVSGVREKAAEAEEKITLTKNRLAFLQSTAVVSK</sequence>
<proteinExistence type="predicted"/>
<evidence type="ECO:0000256" key="1">
    <source>
        <dbReference type="ARBA" id="ARBA00022741"/>
    </source>
</evidence>
<dbReference type="GO" id="GO:0016874">
    <property type="term" value="F:ligase activity"/>
    <property type="evidence" value="ECO:0007669"/>
    <property type="project" value="UniProtKB-KW"/>
</dbReference>
<feature type="coiled-coil region" evidence="3">
    <location>
        <begin position="37"/>
        <end position="64"/>
    </location>
</feature>
<gene>
    <name evidence="4" type="primary">EMB2247_14</name>
    <name evidence="4" type="ORF">CK203_041927</name>
</gene>
<dbReference type="InterPro" id="IPR010978">
    <property type="entry name" value="tRNA-bd_arm"/>
</dbReference>
<keyword evidence="4" id="KW-0436">Ligase</keyword>
<dbReference type="AlphaFoldDB" id="A0A438I0I6"/>
<name>A0A438I0I6_VITVI</name>
<evidence type="ECO:0000313" key="4">
    <source>
        <dbReference type="EMBL" id="RVW90226.1"/>
    </source>
</evidence>
<dbReference type="Proteomes" id="UP000288805">
    <property type="component" value="Unassembled WGS sequence"/>
</dbReference>
<dbReference type="Gene3D" id="1.10.287.380">
    <property type="entry name" value="Valyl-tRNA synthetase, C-terminal domain"/>
    <property type="match status" value="2"/>
</dbReference>
<evidence type="ECO:0000313" key="5">
    <source>
        <dbReference type="Proteomes" id="UP000288805"/>
    </source>
</evidence>
<keyword evidence="1" id="KW-0547">Nucleotide-binding</keyword>
<reference evidence="4 5" key="1">
    <citation type="journal article" date="2018" name="PLoS Genet.">
        <title>Population sequencing reveals clonal diversity and ancestral inbreeding in the grapevine cultivar Chardonnay.</title>
        <authorList>
            <person name="Roach M.J."/>
            <person name="Johnson D.L."/>
            <person name="Bohlmann J."/>
            <person name="van Vuuren H.J."/>
            <person name="Jones S.J."/>
            <person name="Pretorius I.S."/>
            <person name="Schmidt S.A."/>
            <person name="Borneman A.R."/>
        </authorList>
    </citation>
    <scope>NUCLEOTIDE SEQUENCE [LARGE SCALE GENOMIC DNA]</scope>
    <source>
        <strain evidence="5">cv. Chardonnay</strain>
        <tissue evidence="4">Leaf</tissue>
    </source>
</reference>
<evidence type="ECO:0000256" key="2">
    <source>
        <dbReference type="ARBA" id="ARBA00022840"/>
    </source>
</evidence>
<evidence type="ECO:0000256" key="3">
    <source>
        <dbReference type="SAM" id="Coils"/>
    </source>
</evidence>
<dbReference type="EMBL" id="QGNW01000157">
    <property type="protein sequence ID" value="RVW90226.1"/>
    <property type="molecule type" value="Genomic_DNA"/>
</dbReference>
<dbReference type="SUPFAM" id="SSF46589">
    <property type="entry name" value="tRNA-binding arm"/>
    <property type="match status" value="1"/>
</dbReference>
<accession>A0A438I0I6</accession>
<feature type="coiled-coil region" evidence="3">
    <location>
        <begin position="103"/>
        <end position="130"/>
    </location>
</feature>
<dbReference type="InterPro" id="IPR037118">
    <property type="entry name" value="Val-tRNA_synth_C_sf"/>
</dbReference>
<dbReference type="GO" id="GO:0005524">
    <property type="term" value="F:ATP binding"/>
    <property type="evidence" value="ECO:0007669"/>
    <property type="project" value="UniProtKB-KW"/>
</dbReference>